<dbReference type="AlphaFoldDB" id="A0A0N5ADP1"/>
<dbReference type="WBParaSite" id="SMUV_0000230501-mRNA-1">
    <property type="protein sequence ID" value="SMUV_0000230501-mRNA-1"/>
    <property type="gene ID" value="SMUV_0000230501"/>
</dbReference>
<proteinExistence type="predicted"/>
<evidence type="ECO:0000313" key="1">
    <source>
        <dbReference type="Proteomes" id="UP000046393"/>
    </source>
</evidence>
<dbReference type="Proteomes" id="UP000046393">
    <property type="component" value="Unplaced"/>
</dbReference>
<evidence type="ECO:0000313" key="2">
    <source>
        <dbReference type="WBParaSite" id="SMUV_0000230501-mRNA-1"/>
    </source>
</evidence>
<organism evidence="1 2">
    <name type="scientific">Syphacia muris</name>
    <dbReference type="NCBI Taxonomy" id="451379"/>
    <lineage>
        <taxon>Eukaryota</taxon>
        <taxon>Metazoa</taxon>
        <taxon>Ecdysozoa</taxon>
        <taxon>Nematoda</taxon>
        <taxon>Chromadorea</taxon>
        <taxon>Rhabditida</taxon>
        <taxon>Spirurina</taxon>
        <taxon>Oxyuridomorpha</taxon>
        <taxon>Oxyuroidea</taxon>
        <taxon>Oxyuridae</taxon>
        <taxon>Syphacia</taxon>
    </lineage>
</organism>
<keyword evidence="1" id="KW-1185">Reference proteome</keyword>
<sequence>MLSELILNAFVSSTTLTLQAIRGDGGNDDDDDGDRNGRAMMTTTVTTKTIDRTPTKVAVVASQRYGLNVESNKS</sequence>
<reference evidence="2" key="1">
    <citation type="submission" date="2017-02" db="UniProtKB">
        <authorList>
            <consortium name="WormBaseParasite"/>
        </authorList>
    </citation>
    <scope>IDENTIFICATION</scope>
</reference>
<accession>A0A0N5ADP1</accession>
<name>A0A0N5ADP1_9BILA</name>
<protein>
    <submittedName>
        <fullName evidence="2">Secreted protein</fullName>
    </submittedName>
</protein>